<dbReference type="PANTHER" id="PTHR30349">
    <property type="entry name" value="PHAGE INTEGRASE-RELATED"/>
    <property type="match status" value="1"/>
</dbReference>
<evidence type="ECO:0000313" key="15">
    <source>
        <dbReference type="Proteomes" id="UP001498469"/>
    </source>
</evidence>
<dbReference type="PROSITE" id="PS51900">
    <property type="entry name" value="CB"/>
    <property type="match status" value="1"/>
</dbReference>
<dbReference type="PANTHER" id="PTHR30349:SF77">
    <property type="entry name" value="TYROSINE RECOMBINASE XERC"/>
    <property type="match status" value="1"/>
</dbReference>
<protein>
    <submittedName>
        <fullName evidence="14">Tyrosine-type recombinase/integrase</fullName>
    </submittedName>
</protein>
<evidence type="ECO:0000256" key="5">
    <source>
        <dbReference type="ARBA" id="ARBA00022618"/>
    </source>
</evidence>
<evidence type="ECO:0000256" key="8">
    <source>
        <dbReference type="ARBA" id="ARBA00023125"/>
    </source>
</evidence>
<dbReference type="InterPro" id="IPR044068">
    <property type="entry name" value="CB"/>
</dbReference>
<gene>
    <name evidence="14" type="ORF">SJI18_21655</name>
</gene>
<feature type="domain" description="Core-binding (CB)" evidence="13">
    <location>
        <begin position="60"/>
        <end position="140"/>
    </location>
</feature>
<dbReference type="InterPro" id="IPR011010">
    <property type="entry name" value="DNA_brk_join_enz"/>
</dbReference>
<proteinExistence type="inferred from homology"/>
<sequence length="338" mass="38435">MLIVYESNSKNEVIVKIVGKLSLEFEQLDHAGQLKVRSILEEVLYKYDVTAQCTAITTNNDTEEKLQIYLVCKKLDGLATKTLKSYERNLITFSSMLRKPLASIDSMDLRMFLSQRCAKLKPNSTNQQIYTLKSFFGFLSDEGYIPSDPSKKLKLTKEPVELRQPLTPEEMEIFRESAISDREKALVEFIYSSGCRLGDAVTINVSNINWLERTAVVVGKGSKQRVIYFSIKAKILMQKYLVSRKGEGDALFLTSKFPFNRLGDRSIEREIKNIAKRSGLKVNIFVHKLRHTRASDLSNSGVELSIISKILGHEQISTTMIYAKVSKENIIHEFNKAS</sequence>
<dbReference type="EMBL" id="JAZHFS010000033">
    <property type="protein sequence ID" value="MEF2114898.1"/>
    <property type="molecule type" value="Genomic_DNA"/>
</dbReference>
<dbReference type="SUPFAM" id="SSF56349">
    <property type="entry name" value="DNA breaking-rejoining enzymes"/>
    <property type="match status" value="1"/>
</dbReference>
<evidence type="ECO:0000256" key="3">
    <source>
        <dbReference type="ARBA" id="ARBA00008857"/>
    </source>
</evidence>
<dbReference type="InterPro" id="IPR002104">
    <property type="entry name" value="Integrase_catalytic"/>
</dbReference>
<dbReference type="InterPro" id="IPR013762">
    <property type="entry name" value="Integrase-like_cat_sf"/>
</dbReference>
<feature type="domain" description="Tyr recombinase" evidence="12">
    <location>
        <begin position="161"/>
        <end position="335"/>
    </location>
</feature>
<name>A0ABU7UU20_9CLOT</name>
<accession>A0ABU7UU20</accession>
<dbReference type="Pfam" id="PF00589">
    <property type="entry name" value="Phage_integrase"/>
    <property type="match status" value="1"/>
</dbReference>
<organism evidence="14 15">
    <name type="scientific">Clostridium frigoriphilum</name>
    <dbReference type="NCBI Taxonomy" id="443253"/>
    <lineage>
        <taxon>Bacteria</taxon>
        <taxon>Bacillati</taxon>
        <taxon>Bacillota</taxon>
        <taxon>Clostridia</taxon>
        <taxon>Eubacteriales</taxon>
        <taxon>Clostridiaceae</taxon>
        <taxon>Clostridium</taxon>
    </lineage>
</organism>
<evidence type="ECO:0000313" key="14">
    <source>
        <dbReference type="EMBL" id="MEF2114898.1"/>
    </source>
</evidence>
<keyword evidence="4" id="KW-0963">Cytoplasm</keyword>
<keyword evidence="5" id="KW-0132">Cell division</keyword>
<comment type="subcellular location">
    <subcellularLocation>
        <location evidence="2">Cytoplasm</location>
    </subcellularLocation>
</comment>
<reference evidence="14 15" key="1">
    <citation type="submission" date="2023-11" db="EMBL/GenBank/DDBJ databases">
        <title>Draft genome sequence of a psychrophilic Clostridium strain from permafrost water brine.</title>
        <authorList>
            <person name="Shcherbakova V.A."/>
            <person name="Trubitsyn V.E."/>
            <person name="Zakharyuk A.G."/>
        </authorList>
    </citation>
    <scope>NUCLEOTIDE SEQUENCE [LARGE SCALE GENOMIC DNA]</scope>
    <source>
        <strain evidence="14 15">14F</strain>
    </source>
</reference>
<evidence type="ECO:0000256" key="2">
    <source>
        <dbReference type="ARBA" id="ARBA00004496"/>
    </source>
</evidence>
<dbReference type="InterPro" id="IPR050090">
    <property type="entry name" value="Tyrosine_recombinase_XerCD"/>
</dbReference>
<evidence type="ECO:0000256" key="1">
    <source>
        <dbReference type="ARBA" id="ARBA00003283"/>
    </source>
</evidence>
<keyword evidence="8 11" id="KW-0238">DNA-binding</keyword>
<comment type="caution">
    <text evidence="14">The sequence shown here is derived from an EMBL/GenBank/DDBJ whole genome shotgun (WGS) entry which is preliminary data.</text>
</comment>
<keyword evidence="6" id="KW-0159">Chromosome partition</keyword>
<evidence type="ECO:0000256" key="7">
    <source>
        <dbReference type="ARBA" id="ARBA00022908"/>
    </source>
</evidence>
<keyword evidence="7" id="KW-0229">DNA integration</keyword>
<evidence type="ECO:0000256" key="11">
    <source>
        <dbReference type="PROSITE-ProRule" id="PRU01248"/>
    </source>
</evidence>
<dbReference type="InterPro" id="IPR010998">
    <property type="entry name" value="Integrase_recombinase_N"/>
</dbReference>
<dbReference type="Gene3D" id="1.10.443.10">
    <property type="entry name" value="Intergrase catalytic core"/>
    <property type="match status" value="1"/>
</dbReference>
<dbReference type="Gene3D" id="1.10.150.130">
    <property type="match status" value="1"/>
</dbReference>
<dbReference type="InterPro" id="IPR004107">
    <property type="entry name" value="Integrase_SAM-like_N"/>
</dbReference>
<evidence type="ECO:0000256" key="10">
    <source>
        <dbReference type="ARBA" id="ARBA00023306"/>
    </source>
</evidence>
<keyword evidence="15" id="KW-1185">Reference proteome</keyword>
<evidence type="ECO:0000256" key="6">
    <source>
        <dbReference type="ARBA" id="ARBA00022829"/>
    </source>
</evidence>
<comment type="function">
    <text evidence="1">Site-specific tyrosine recombinase, which acts by catalyzing the cutting and rejoining of the recombining DNA molecules.</text>
</comment>
<keyword evidence="9" id="KW-0233">DNA recombination</keyword>
<evidence type="ECO:0000259" key="13">
    <source>
        <dbReference type="PROSITE" id="PS51900"/>
    </source>
</evidence>
<evidence type="ECO:0000259" key="12">
    <source>
        <dbReference type="PROSITE" id="PS51898"/>
    </source>
</evidence>
<evidence type="ECO:0000256" key="9">
    <source>
        <dbReference type="ARBA" id="ARBA00023172"/>
    </source>
</evidence>
<dbReference type="Proteomes" id="UP001498469">
    <property type="component" value="Unassembled WGS sequence"/>
</dbReference>
<dbReference type="RefSeq" id="WP_253201639.1">
    <property type="nucleotide sequence ID" value="NZ_JAZHFS010000033.1"/>
</dbReference>
<comment type="similarity">
    <text evidence="3">Belongs to the 'phage' integrase family.</text>
</comment>
<dbReference type="PROSITE" id="PS51898">
    <property type="entry name" value="TYR_RECOMBINASE"/>
    <property type="match status" value="1"/>
</dbReference>
<dbReference type="Pfam" id="PF02899">
    <property type="entry name" value="Phage_int_SAM_1"/>
    <property type="match status" value="1"/>
</dbReference>
<evidence type="ECO:0000256" key="4">
    <source>
        <dbReference type="ARBA" id="ARBA00022490"/>
    </source>
</evidence>
<keyword evidence="10" id="KW-0131">Cell cycle</keyword>